<dbReference type="PANTHER" id="PTHR32125:SF4">
    <property type="entry name" value="2-C-METHYL-D-ERYTHRITOL 4-PHOSPHATE CYTIDYLYLTRANSFERASE, CHLOROPLASTIC"/>
    <property type="match status" value="1"/>
</dbReference>
<keyword evidence="3" id="KW-0414">Isoprene biosynthesis</keyword>
<dbReference type="GO" id="GO:0019288">
    <property type="term" value="P:isopentenyl diphosphate biosynthetic process, methylerythritol 4-phosphate pathway"/>
    <property type="evidence" value="ECO:0007669"/>
    <property type="project" value="UniProtKB-UniRule"/>
</dbReference>
<comment type="function">
    <text evidence="3">Catalyzes the formation of 4-diphosphocytidyl-2-C-methyl-D-erythritol from CTP and 2-C-methyl-D-erythritol 4-phosphate (MEP).</text>
</comment>
<feature type="site" description="Transition state stabilizer" evidence="3">
    <location>
        <position position="20"/>
    </location>
</feature>
<evidence type="ECO:0000256" key="1">
    <source>
        <dbReference type="ARBA" id="ARBA00022679"/>
    </source>
</evidence>
<dbReference type="InterPro" id="IPR001228">
    <property type="entry name" value="IspD"/>
</dbReference>
<feature type="site" description="Positions MEP for the nucleophilic attack" evidence="3">
    <location>
        <position position="204"/>
    </location>
</feature>
<keyword evidence="2 3" id="KW-0548">Nucleotidyltransferase</keyword>
<proteinExistence type="inferred from homology"/>
<keyword evidence="1 3" id="KW-0808">Transferase</keyword>
<reference evidence="4" key="1">
    <citation type="submission" date="2024-07" db="EMBL/GenBank/DDBJ databases">
        <title>Complete genome sequence of Verrucomicrobiaceae bacterium NT6N.</title>
        <authorList>
            <person name="Huang C."/>
            <person name="Takami H."/>
            <person name="Hamasaki K."/>
        </authorList>
    </citation>
    <scope>NUCLEOTIDE SEQUENCE</scope>
    <source>
        <strain evidence="4">NT6N</strain>
    </source>
</reference>
<dbReference type="FunFam" id="3.90.550.10:FF:000003">
    <property type="entry name" value="2-C-methyl-D-erythritol 4-phosphate cytidylyltransferase"/>
    <property type="match status" value="1"/>
</dbReference>
<accession>A0AAT9FH93</accession>
<comment type="pathway">
    <text evidence="3">Isoprenoid biosynthesis; isopentenyl diphosphate biosynthesis via DXP pathway; isopentenyl diphosphate from 1-deoxy-D-xylulose 5-phosphate: step 2/6.</text>
</comment>
<organism evidence="4">
    <name type="scientific">Oceaniferula spumae</name>
    <dbReference type="NCBI Taxonomy" id="2979115"/>
    <lineage>
        <taxon>Bacteria</taxon>
        <taxon>Pseudomonadati</taxon>
        <taxon>Verrucomicrobiota</taxon>
        <taxon>Verrucomicrobiia</taxon>
        <taxon>Verrucomicrobiales</taxon>
        <taxon>Verrucomicrobiaceae</taxon>
        <taxon>Oceaniferula</taxon>
    </lineage>
</organism>
<dbReference type="HAMAP" id="MF_00108">
    <property type="entry name" value="IspD"/>
    <property type="match status" value="1"/>
</dbReference>
<dbReference type="GO" id="GO:0050518">
    <property type="term" value="F:2-C-methyl-D-erythritol 4-phosphate cytidylyltransferase activity"/>
    <property type="evidence" value="ECO:0007669"/>
    <property type="project" value="UniProtKB-UniRule"/>
</dbReference>
<dbReference type="InterPro" id="IPR050088">
    <property type="entry name" value="IspD/TarI_cytidylyltransf_bact"/>
</dbReference>
<dbReference type="AlphaFoldDB" id="A0AAT9FH93"/>
<comment type="similarity">
    <text evidence="3">Belongs to the IspD/TarI cytidylyltransferase family. IspD subfamily.</text>
</comment>
<evidence type="ECO:0000256" key="2">
    <source>
        <dbReference type="ARBA" id="ARBA00022695"/>
    </source>
</evidence>
<dbReference type="InterPro" id="IPR034683">
    <property type="entry name" value="IspD/TarI"/>
</dbReference>
<dbReference type="KEGG" id="osu:NT6N_03790"/>
<dbReference type="EMBL" id="AP026866">
    <property type="protein sequence ID" value="BDS05339.1"/>
    <property type="molecule type" value="Genomic_DNA"/>
</dbReference>
<evidence type="ECO:0000256" key="3">
    <source>
        <dbReference type="HAMAP-Rule" id="MF_00108"/>
    </source>
</evidence>
<dbReference type="InterPro" id="IPR029044">
    <property type="entry name" value="Nucleotide-diphossugar_trans"/>
</dbReference>
<dbReference type="Gene3D" id="3.90.550.10">
    <property type="entry name" value="Spore Coat Polysaccharide Biosynthesis Protein SpsA, Chain A"/>
    <property type="match status" value="1"/>
</dbReference>
<name>A0AAT9FH93_9BACT</name>
<sequence length="219" mass="23555">MKFAAIIVAAGSSRRMGFDKLLASLRGKPVLQHSIETFLDCPSITNIIVVCPADRFDSLDLEFSNKVIQRVDGGVDRHDSVAAGLAVLPSDIDYISVHDGARPLITEKQIAKVLQAAVDHGAAASARPVTETVKRANGDCIVTESVSRDNLWLMETPQIFKASLLVNAYQQVQQSGARVTDEVSAMELIGQAVQLVSNDSANPKITYPADIDQAEKLLG</sequence>
<protein>
    <recommendedName>
        <fullName evidence="3">2-C-methyl-D-erythritol 4-phosphate cytidylyltransferase</fullName>
        <ecNumber evidence="3">2.7.7.60</ecNumber>
    </recommendedName>
    <alternativeName>
        <fullName evidence="3">4-diphosphocytidyl-2C-methyl-D-erythritol synthase</fullName>
    </alternativeName>
    <alternativeName>
        <fullName evidence="3">MEP cytidylyltransferase</fullName>
        <shortName evidence="3">MCT</shortName>
    </alternativeName>
</protein>
<dbReference type="NCBIfam" id="TIGR00453">
    <property type="entry name" value="ispD"/>
    <property type="match status" value="1"/>
</dbReference>
<dbReference type="SUPFAM" id="SSF53448">
    <property type="entry name" value="Nucleotide-diphospho-sugar transferases"/>
    <property type="match status" value="1"/>
</dbReference>
<comment type="catalytic activity">
    <reaction evidence="3">
        <text>2-C-methyl-D-erythritol 4-phosphate + CTP + H(+) = 4-CDP-2-C-methyl-D-erythritol + diphosphate</text>
        <dbReference type="Rhea" id="RHEA:13429"/>
        <dbReference type="ChEBI" id="CHEBI:15378"/>
        <dbReference type="ChEBI" id="CHEBI:33019"/>
        <dbReference type="ChEBI" id="CHEBI:37563"/>
        <dbReference type="ChEBI" id="CHEBI:57823"/>
        <dbReference type="ChEBI" id="CHEBI:58262"/>
        <dbReference type="EC" id="2.7.7.60"/>
    </reaction>
</comment>
<evidence type="ECO:0000313" key="4">
    <source>
        <dbReference type="EMBL" id="BDS05339.1"/>
    </source>
</evidence>
<gene>
    <name evidence="3 4" type="primary">ispD</name>
    <name evidence="4" type="ORF">NT6N_03790</name>
</gene>
<feature type="site" description="Transition state stabilizer" evidence="3">
    <location>
        <position position="15"/>
    </location>
</feature>
<dbReference type="CDD" id="cd02516">
    <property type="entry name" value="CDP-ME_synthetase"/>
    <property type="match status" value="1"/>
</dbReference>
<dbReference type="PANTHER" id="PTHR32125">
    <property type="entry name" value="2-C-METHYL-D-ERYTHRITOL 4-PHOSPHATE CYTIDYLYLTRANSFERASE, CHLOROPLASTIC"/>
    <property type="match status" value="1"/>
</dbReference>
<dbReference type="Pfam" id="PF01128">
    <property type="entry name" value="IspD"/>
    <property type="match status" value="1"/>
</dbReference>
<dbReference type="EC" id="2.7.7.60" evidence="3"/>
<feature type="site" description="Positions MEP for the nucleophilic attack" evidence="3">
    <location>
        <position position="148"/>
    </location>
</feature>